<dbReference type="EMBL" id="CP020559">
    <property type="protein sequence ID" value="ARE87674.1"/>
    <property type="molecule type" value="Genomic_DNA"/>
</dbReference>
<feature type="transmembrane region" description="Helical" evidence="1">
    <location>
        <begin position="47"/>
        <end position="68"/>
    </location>
</feature>
<organism evidence="3 5">
    <name type="scientific">Clostridium formicaceticum</name>
    <dbReference type="NCBI Taxonomy" id="1497"/>
    <lineage>
        <taxon>Bacteria</taxon>
        <taxon>Bacillati</taxon>
        <taxon>Bacillota</taxon>
        <taxon>Clostridia</taxon>
        <taxon>Eubacteriales</taxon>
        <taxon>Clostridiaceae</taxon>
        <taxon>Clostridium</taxon>
    </lineage>
</organism>
<reference evidence="3 5" key="2">
    <citation type="submission" date="2017-03" db="EMBL/GenBank/DDBJ databases">
        <title>Complete sequence of Clostridium formicaceticum DSM 92.</title>
        <authorList>
            <person name="Poehlein A."/>
            <person name="Karl M."/>
            <person name="Bengelsdorf F.R."/>
            <person name="Duerre P."/>
            <person name="Daniel R."/>
        </authorList>
    </citation>
    <scope>NUCLEOTIDE SEQUENCE [LARGE SCALE GENOMIC DNA]</scope>
    <source>
        <strain evidence="3 5">DSM 92</strain>
    </source>
</reference>
<evidence type="ECO:0000313" key="5">
    <source>
        <dbReference type="Proteomes" id="UP000192478"/>
    </source>
</evidence>
<feature type="transmembrane region" description="Helical" evidence="1">
    <location>
        <begin position="75"/>
        <end position="96"/>
    </location>
</feature>
<evidence type="ECO:0000256" key="1">
    <source>
        <dbReference type="SAM" id="Phobius"/>
    </source>
</evidence>
<protein>
    <submittedName>
        <fullName evidence="3">Uncharacterized protein</fullName>
    </submittedName>
</protein>
<accession>A0AAC9WGC8</accession>
<dbReference type="Proteomes" id="UP000177894">
    <property type="component" value="Chromosome"/>
</dbReference>
<dbReference type="EMBL" id="CP017603">
    <property type="protein sequence ID" value="AOY77157.1"/>
    <property type="molecule type" value="Genomic_DNA"/>
</dbReference>
<evidence type="ECO:0000313" key="2">
    <source>
        <dbReference type="EMBL" id="AOY77157.1"/>
    </source>
</evidence>
<reference evidence="2 4" key="1">
    <citation type="submission" date="2016-10" db="EMBL/GenBank/DDBJ databases">
        <title>Complete Genome Sequence of Acetogen Clostridium formicoaceticum ATCC 27076.</title>
        <authorList>
            <person name="Bao T."/>
            <person name="Cheng C."/>
            <person name="Zhao J."/>
            <person name="Yang S.-T."/>
            <person name="Wang J."/>
            <person name="Wang M."/>
        </authorList>
    </citation>
    <scope>NUCLEOTIDE SEQUENCE [LARGE SCALE GENOMIC DNA]</scope>
    <source>
        <strain evidence="2 4">ATCC 27076</strain>
    </source>
</reference>
<dbReference type="KEGG" id="cfm:BJL90_15655"/>
<keyword evidence="1" id="KW-0472">Membrane</keyword>
<keyword evidence="1" id="KW-1133">Transmembrane helix</keyword>
<feature type="transmembrane region" description="Helical" evidence="1">
    <location>
        <begin position="7"/>
        <end position="27"/>
    </location>
</feature>
<keyword evidence="4" id="KW-1185">Reference proteome</keyword>
<dbReference type="Proteomes" id="UP000192478">
    <property type="component" value="Chromosome"/>
</dbReference>
<evidence type="ECO:0000313" key="4">
    <source>
        <dbReference type="Proteomes" id="UP000177894"/>
    </source>
</evidence>
<evidence type="ECO:0000313" key="3">
    <source>
        <dbReference type="EMBL" id="ARE87674.1"/>
    </source>
</evidence>
<name>A0AAC9WGC8_9CLOT</name>
<dbReference type="AlphaFoldDB" id="A0AAC9WGC8"/>
<keyword evidence="1" id="KW-0812">Transmembrane</keyword>
<proteinExistence type="predicted"/>
<gene>
    <name evidence="2" type="ORF">BJL90_15655</name>
    <name evidence="3" type="ORF">CLFO_20740</name>
</gene>
<dbReference type="RefSeq" id="WP_070970053.1">
    <property type="nucleotide sequence ID" value="NZ_CP017603.1"/>
</dbReference>
<sequence>MQKYWGFIVEIILGFIGGIINFHLFFIFTNNNQDFMIRIFGRKYLEFWNYTVCILIYIVVFAILLFITRRKLFSVTYLISAILALIIAHIIISTIGPGF</sequence>